<keyword evidence="5" id="KW-1185">Reference proteome</keyword>
<evidence type="ECO:0000313" key="5">
    <source>
        <dbReference type="Proteomes" id="UP001497516"/>
    </source>
</evidence>
<evidence type="ECO:0000259" key="3">
    <source>
        <dbReference type="Pfam" id="PF14383"/>
    </source>
</evidence>
<evidence type="ECO:0008006" key="6">
    <source>
        <dbReference type="Google" id="ProtNLM"/>
    </source>
</evidence>
<accession>A0AAV2G3W3</accession>
<name>A0AAV2G3W3_9ROSI</name>
<dbReference type="PANTHER" id="PTHR21726">
    <property type="entry name" value="PHOSPHATIDYLINOSITOL N-ACETYLGLUCOSAMINYLTRANSFERASE SUBUNIT P DOWN SYNDROME CRITICAL REGION PROTEIN 5 -RELATED"/>
    <property type="match status" value="1"/>
</dbReference>
<protein>
    <recommendedName>
        <fullName evidence="6">DUF4378 domain-containing protein</fullName>
    </recommendedName>
</protein>
<evidence type="ECO:0000256" key="1">
    <source>
        <dbReference type="SAM" id="MobiDB-lite"/>
    </source>
</evidence>
<feature type="domain" description="DUF4378" evidence="2">
    <location>
        <begin position="758"/>
        <end position="891"/>
    </location>
</feature>
<dbReference type="InterPro" id="IPR025486">
    <property type="entry name" value="DUF4378"/>
</dbReference>
<feature type="region of interest" description="Disordered" evidence="1">
    <location>
        <begin position="192"/>
        <end position="223"/>
    </location>
</feature>
<feature type="region of interest" description="Disordered" evidence="1">
    <location>
        <begin position="125"/>
        <end position="174"/>
    </location>
</feature>
<feature type="domain" description="DUF3741" evidence="3">
    <location>
        <begin position="102"/>
        <end position="128"/>
    </location>
</feature>
<dbReference type="Pfam" id="PF14383">
    <property type="entry name" value="VARLMGL"/>
    <property type="match status" value="1"/>
</dbReference>
<dbReference type="Proteomes" id="UP001497516">
    <property type="component" value="Chromosome 8"/>
</dbReference>
<feature type="compositionally biased region" description="Basic and acidic residues" evidence="1">
    <location>
        <begin position="150"/>
        <end position="162"/>
    </location>
</feature>
<feature type="region of interest" description="Disordered" evidence="1">
    <location>
        <begin position="471"/>
        <end position="494"/>
    </location>
</feature>
<feature type="compositionally biased region" description="Polar residues" evidence="1">
    <location>
        <begin position="478"/>
        <end position="488"/>
    </location>
</feature>
<evidence type="ECO:0000313" key="4">
    <source>
        <dbReference type="EMBL" id="CAL1405378.1"/>
    </source>
</evidence>
<evidence type="ECO:0000259" key="2">
    <source>
        <dbReference type="Pfam" id="PF14309"/>
    </source>
</evidence>
<dbReference type="PANTHER" id="PTHR21726:SF61">
    <property type="entry name" value="DNAA INITIATOR-ASSOCIATING PROTEIN"/>
    <property type="match status" value="1"/>
</dbReference>
<dbReference type="EMBL" id="OZ034821">
    <property type="protein sequence ID" value="CAL1405378.1"/>
    <property type="molecule type" value="Genomic_DNA"/>
</dbReference>
<gene>
    <name evidence="4" type="ORF">LTRI10_LOCUS45170</name>
</gene>
<proteinExistence type="predicted"/>
<feature type="region of interest" description="Disordered" evidence="1">
    <location>
        <begin position="545"/>
        <end position="583"/>
    </location>
</feature>
<dbReference type="InterPro" id="IPR032795">
    <property type="entry name" value="DUF3741-assoc"/>
</dbReference>
<sequence>MAMEQGMEQHTSNAVASNCLTVADKRPHRPGGCVGIFFQLFDWNRRLAKKKLFSTKLLPPARMKFAGDETMPKTKPHLIADENSGGFLANAKKNSSNRSLAEFQKQEMRSPSLVARLMGLDSMPAVQRDKHKKPSKSGTYSGSDPIADLSSDKVSTKLESRPPKLQKTGQCDQRAVATPRFGAEALHIRSVLSRSRKHGNPPAKLATPAKSPKLSSGRHASRTSRLIDAATRILEPGIQATNRAKSTIAYSNSKRYAPNDDALGGIFGQSVKEVQKSSSVTSCKNCGNVVDVVVESRMEEEPFHYRATSLASHFATPYTDQGRDVACKRKQGQQISSDAEMLDKGRAYSSSSEVVVDRKDMSHEFGAKGQSKGFQNGYNHRTDDETSAAVAFKQRSQGQNRMPVVGSERLTQGSKLSSFSGTKDFVAMNRSLSGRSRVRVSNRMDNPTFNMERRFCNRRDDVLPQLRSPGVKRKTVSARAQLQSNGHGTSIPPVRQRSINFDAVNEKKIGLNPFRAKTRFDSRSESSIPNKGNNDLASFTFSSQSRVRTGYDSRNPMGENSSNRRNMAMDESEGKGCVQKQVSPRRDALDSLLQQKLKELISQEEDELKGGNALPIRSTAMILQELISALTIENVIPTSPPSSFSIANTPFQNGKHYLSPGSVLDASFSNESCFSSSLDDNSASSMLTWDSTTTSTTEGRRFSKLVTDLHDHISRMLQSITLAGGCQLTSRDLGHAKETILTAELLFGAANHHGPDRTRSSVLGSFLLDELSAVAVSMGSTEGSKEASNQLRRLLFDCVIEWLDSTRSRYCDTGFRTWRQQQLLVPWCKETVLEEVGEEVKRWTNMAGLIPDEMVELEMGPSLAKWTEFEVESYEIGGDIGCEIVDVLLEETMRDLWEL</sequence>
<organism evidence="4 5">
    <name type="scientific">Linum trigynum</name>
    <dbReference type="NCBI Taxonomy" id="586398"/>
    <lineage>
        <taxon>Eukaryota</taxon>
        <taxon>Viridiplantae</taxon>
        <taxon>Streptophyta</taxon>
        <taxon>Embryophyta</taxon>
        <taxon>Tracheophyta</taxon>
        <taxon>Spermatophyta</taxon>
        <taxon>Magnoliopsida</taxon>
        <taxon>eudicotyledons</taxon>
        <taxon>Gunneridae</taxon>
        <taxon>Pentapetalae</taxon>
        <taxon>rosids</taxon>
        <taxon>fabids</taxon>
        <taxon>Malpighiales</taxon>
        <taxon>Linaceae</taxon>
        <taxon>Linum</taxon>
    </lineage>
</organism>
<reference evidence="4 5" key="1">
    <citation type="submission" date="2024-04" db="EMBL/GenBank/DDBJ databases">
        <authorList>
            <person name="Fracassetti M."/>
        </authorList>
    </citation>
    <scope>NUCLEOTIDE SEQUENCE [LARGE SCALE GENOMIC DNA]</scope>
</reference>
<dbReference type="Pfam" id="PF14309">
    <property type="entry name" value="DUF4378"/>
    <property type="match status" value="1"/>
</dbReference>
<dbReference type="AlphaFoldDB" id="A0AAV2G3W3"/>